<dbReference type="SUPFAM" id="SSF52540">
    <property type="entry name" value="P-loop containing nucleoside triphosphate hydrolases"/>
    <property type="match status" value="1"/>
</dbReference>
<dbReference type="InterPro" id="IPR038005">
    <property type="entry name" value="RX-like_CC"/>
</dbReference>
<keyword evidence="6" id="KW-0067">ATP-binding</keyword>
<dbReference type="PANTHER" id="PTHR23155:SF1205">
    <property type="entry name" value="DISEASE RESISTANCE PROTEIN RPM1"/>
    <property type="match status" value="1"/>
</dbReference>
<name>A0A5J5AQ39_9ASTE</name>
<dbReference type="Gene3D" id="1.20.5.4130">
    <property type="match status" value="1"/>
</dbReference>
<dbReference type="FunFam" id="1.10.10.10:FF:000322">
    <property type="entry name" value="Probable disease resistance protein At1g63360"/>
    <property type="match status" value="1"/>
</dbReference>
<dbReference type="OrthoDB" id="598235at2759"/>
<dbReference type="CDD" id="cd14798">
    <property type="entry name" value="RX-CC_like"/>
    <property type="match status" value="1"/>
</dbReference>
<dbReference type="Proteomes" id="UP000325577">
    <property type="component" value="Linkage Group LG19"/>
</dbReference>
<dbReference type="InterPro" id="IPR023393">
    <property type="entry name" value="START-like_dom_sf"/>
</dbReference>
<evidence type="ECO:0000256" key="4">
    <source>
        <dbReference type="ARBA" id="ARBA00022741"/>
    </source>
</evidence>
<sequence>MAIIAVKMVLEKLTIILAEEAQLLGGVRRRVDELHDDLESMKSFLQDAEARSETNQGIRTWVKQVTDVAYDTEDVLEVFLLRLSPPCGSGFFHSFRKGCHFIKQLRTRHQLALQIHQIKIKVKGISERRDAFSFRRIEDATSSTATLQTWHDPRLASLFIDEADVVGIENPKSLLISWLVEGKPTLTAISVVGMGGLGKTTLVKKAYDSLSVKKHFDCHAWITVSKSFTMVELLQAALKGFLEATKEPAPEGIDTMNDLQLVKKLRNHLQQKRYVVVFDDVWSVNVWEAVKFALPDCYCGSRIIFTTRIGDVAASIDSTGHIYHLQPLPDKEAWTLFCTKAFRGEHKGVCPEELEEMSQSILKKCGGLPLAIVTIGGLLSKKNKQVMEWKKVHDSLAAEMKSNSVLESLERILLLSYNDLPYNLKFCYLYLSGFPEDYLIKRRKLVRLWVVERLVEEKPGLTMEEVAEDYLNELVSRSMILVVQMDPFNRVRTCRVHDIMREIIQLKARDESFVTILDEKGITLDEKIRRLSIHYSCKELSLDMRVPCLRSLLVFLSMGSETSFKSEFFYGFRLLRVLELEFTPLYEFPPGLVKLIHLRYLSLRSTFVSKLPESIGKLKNLEILDLKRSLISSLPVGILKLEHLYQLRGYRYQFKSSRFFAETHAMTVPAGIGRLTSLQKLESVEVNGNGEIVRELGRLTQLRSLGILKLRQENGMDLCSSLEKLKHLTALYMVSINASDSLQLNSMSSSPPFLQRLYLKGGLPTLPKWIASLRYLAKLVLQYANLNQDPLKALQELPNLVVLELRQAYAGEELCCEAGTYPRLKELKLCVLEQLKCIRVEEGAMPELRALEIVSCEGLEMVPLGIEHLSNLQELLLYAMPLRFLKRIEQQHGEDFWKGCLSLLSEKKKIDMVDEAKKTVSYSINDGDLLKYYKNFQGQSGCSCKGRWKLGAMDM</sequence>
<dbReference type="SUPFAM" id="SSF52058">
    <property type="entry name" value="L domain-like"/>
    <property type="match status" value="1"/>
</dbReference>
<dbReference type="Pfam" id="PF23559">
    <property type="entry name" value="WHD_DRP"/>
    <property type="match status" value="1"/>
</dbReference>
<dbReference type="Gene3D" id="1.10.8.430">
    <property type="entry name" value="Helical domain of apoptotic protease-activating factors"/>
    <property type="match status" value="1"/>
</dbReference>
<keyword evidence="3" id="KW-0677">Repeat</keyword>
<dbReference type="InterPro" id="IPR058922">
    <property type="entry name" value="WHD_DRP"/>
</dbReference>
<evidence type="ECO:0008006" key="13">
    <source>
        <dbReference type="Google" id="ProtNLM"/>
    </source>
</evidence>
<dbReference type="PRINTS" id="PR00364">
    <property type="entry name" value="DISEASERSIST"/>
</dbReference>
<organism evidence="11 12">
    <name type="scientific">Nyssa sinensis</name>
    <dbReference type="NCBI Taxonomy" id="561372"/>
    <lineage>
        <taxon>Eukaryota</taxon>
        <taxon>Viridiplantae</taxon>
        <taxon>Streptophyta</taxon>
        <taxon>Embryophyta</taxon>
        <taxon>Tracheophyta</taxon>
        <taxon>Spermatophyta</taxon>
        <taxon>Magnoliopsida</taxon>
        <taxon>eudicotyledons</taxon>
        <taxon>Gunneridae</taxon>
        <taxon>Pentapetalae</taxon>
        <taxon>asterids</taxon>
        <taxon>Cornales</taxon>
        <taxon>Nyssaceae</taxon>
        <taxon>Nyssa</taxon>
    </lineage>
</organism>
<dbReference type="GO" id="GO:0051607">
    <property type="term" value="P:defense response to virus"/>
    <property type="evidence" value="ECO:0007669"/>
    <property type="project" value="UniProtKB-ARBA"/>
</dbReference>
<dbReference type="InterPro" id="IPR042197">
    <property type="entry name" value="Apaf_helical"/>
</dbReference>
<keyword evidence="4" id="KW-0547">Nucleotide-binding</keyword>
<dbReference type="GO" id="GO:0005524">
    <property type="term" value="F:ATP binding"/>
    <property type="evidence" value="ECO:0007669"/>
    <property type="project" value="UniProtKB-KW"/>
</dbReference>
<keyword evidence="5" id="KW-0611">Plant defense</keyword>
<evidence type="ECO:0000256" key="2">
    <source>
        <dbReference type="ARBA" id="ARBA00022614"/>
    </source>
</evidence>
<dbReference type="Gene3D" id="3.30.530.20">
    <property type="match status" value="1"/>
</dbReference>
<gene>
    <name evidence="11" type="ORF">F0562_033354</name>
</gene>
<dbReference type="GO" id="GO:0043531">
    <property type="term" value="F:ADP binding"/>
    <property type="evidence" value="ECO:0007669"/>
    <property type="project" value="InterPro"/>
</dbReference>
<dbReference type="FunFam" id="3.40.50.300:FF:001091">
    <property type="entry name" value="Probable disease resistance protein At1g61300"/>
    <property type="match status" value="1"/>
</dbReference>
<feature type="domain" description="Disease resistance N-terminal" evidence="8">
    <location>
        <begin position="5"/>
        <end position="84"/>
    </location>
</feature>
<dbReference type="InterPro" id="IPR041118">
    <property type="entry name" value="Rx_N"/>
</dbReference>
<dbReference type="InterPro" id="IPR032675">
    <property type="entry name" value="LRR_dom_sf"/>
</dbReference>
<dbReference type="InterPro" id="IPR036388">
    <property type="entry name" value="WH-like_DNA-bd_sf"/>
</dbReference>
<dbReference type="Gene3D" id="3.40.50.300">
    <property type="entry name" value="P-loop containing nucleotide triphosphate hydrolases"/>
    <property type="match status" value="1"/>
</dbReference>
<accession>A0A5J5AQ39</accession>
<comment type="similarity">
    <text evidence="1">Belongs to the disease resistance NB-LRR family.</text>
</comment>
<dbReference type="AlphaFoldDB" id="A0A5J5AQ39"/>
<reference evidence="11 12" key="1">
    <citation type="submission" date="2019-09" db="EMBL/GenBank/DDBJ databases">
        <title>A chromosome-level genome assembly of the Chinese tupelo Nyssa sinensis.</title>
        <authorList>
            <person name="Yang X."/>
            <person name="Kang M."/>
            <person name="Yang Y."/>
            <person name="Xiong H."/>
            <person name="Wang M."/>
            <person name="Zhang Z."/>
            <person name="Wang Z."/>
            <person name="Wu H."/>
            <person name="Ma T."/>
            <person name="Liu J."/>
            <person name="Xi Z."/>
        </authorList>
    </citation>
    <scope>NUCLEOTIDE SEQUENCE [LARGE SCALE GENOMIC DNA]</scope>
    <source>
        <strain evidence="11">J267</strain>
        <tissue evidence="11">Leaf</tissue>
    </source>
</reference>
<dbReference type="GO" id="GO:0098542">
    <property type="term" value="P:defense response to other organism"/>
    <property type="evidence" value="ECO:0007669"/>
    <property type="project" value="TreeGrafter"/>
</dbReference>
<evidence type="ECO:0000256" key="6">
    <source>
        <dbReference type="ARBA" id="ARBA00022840"/>
    </source>
</evidence>
<dbReference type="Pfam" id="PF00931">
    <property type="entry name" value="NB-ARC"/>
    <property type="match status" value="1"/>
</dbReference>
<evidence type="ECO:0000259" key="10">
    <source>
        <dbReference type="Pfam" id="PF23598"/>
    </source>
</evidence>
<dbReference type="EMBL" id="CM018042">
    <property type="protein sequence ID" value="KAA8533113.1"/>
    <property type="molecule type" value="Genomic_DNA"/>
</dbReference>
<evidence type="ECO:0000313" key="12">
    <source>
        <dbReference type="Proteomes" id="UP000325577"/>
    </source>
</evidence>
<keyword evidence="2" id="KW-0433">Leucine-rich repeat</keyword>
<dbReference type="Pfam" id="PF23598">
    <property type="entry name" value="LRR_14"/>
    <property type="match status" value="1"/>
</dbReference>
<proteinExistence type="inferred from homology"/>
<dbReference type="InterPro" id="IPR027417">
    <property type="entry name" value="P-loop_NTPase"/>
</dbReference>
<feature type="domain" description="NB-ARC" evidence="7">
    <location>
        <begin position="171"/>
        <end position="345"/>
    </location>
</feature>
<evidence type="ECO:0000256" key="5">
    <source>
        <dbReference type="ARBA" id="ARBA00022821"/>
    </source>
</evidence>
<evidence type="ECO:0000256" key="3">
    <source>
        <dbReference type="ARBA" id="ARBA00022737"/>
    </source>
</evidence>
<feature type="domain" description="Disease resistance R13L4/SHOC-2-like LRR" evidence="10">
    <location>
        <begin position="549"/>
        <end position="875"/>
    </location>
</feature>
<dbReference type="SUPFAM" id="SSF55961">
    <property type="entry name" value="Bet v1-like"/>
    <property type="match status" value="1"/>
</dbReference>
<evidence type="ECO:0000259" key="7">
    <source>
        <dbReference type="Pfam" id="PF00931"/>
    </source>
</evidence>
<evidence type="ECO:0000259" key="8">
    <source>
        <dbReference type="Pfam" id="PF18052"/>
    </source>
</evidence>
<evidence type="ECO:0000259" key="9">
    <source>
        <dbReference type="Pfam" id="PF23559"/>
    </source>
</evidence>
<protein>
    <recommendedName>
        <fullName evidence="13">AAA+ ATPase domain-containing protein</fullName>
    </recommendedName>
</protein>
<dbReference type="InterPro" id="IPR002182">
    <property type="entry name" value="NB-ARC"/>
</dbReference>
<dbReference type="Gene3D" id="3.80.10.10">
    <property type="entry name" value="Ribonuclease Inhibitor"/>
    <property type="match status" value="2"/>
</dbReference>
<keyword evidence="12" id="KW-1185">Reference proteome</keyword>
<dbReference type="InterPro" id="IPR044974">
    <property type="entry name" value="Disease_R_plants"/>
</dbReference>
<dbReference type="PANTHER" id="PTHR23155">
    <property type="entry name" value="DISEASE RESISTANCE PROTEIN RP"/>
    <property type="match status" value="1"/>
</dbReference>
<evidence type="ECO:0000256" key="1">
    <source>
        <dbReference type="ARBA" id="ARBA00008894"/>
    </source>
</evidence>
<dbReference type="Pfam" id="PF18052">
    <property type="entry name" value="Rx_N"/>
    <property type="match status" value="1"/>
</dbReference>
<feature type="domain" description="Disease resistance protein winged helix" evidence="9">
    <location>
        <begin position="434"/>
        <end position="504"/>
    </location>
</feature>
<dbReference type="Gene3D" id="1.10.10.10">
    <property type="entry name" value="Winged helix-like DNA-binding domain superfamily/Winged helix DNA-binding domain"/>
    <property type="match status" value="1"/>
</dbReference>
<dbReference type="InterPro" id="IPR055414">
    <property type="entry name" value="LRR_R13L4/SHOC2-like"/>
</dbReference>
<evidence type="ECO:0000313" key="11">
    <source>
        <dbReference type="EMBL" id="KAA8533113.1"/>
    </source>
</evidence>